<feature type="compositionally biased region" description="Low complexity" evidence="1">
    <location>
        <begin position="48"/>
        <end position="64"/>
    </location>
</feature>
<feature type="region of interest" description="Disordered" evidence="1">
    <location>
        <begin position="116"/>
        <end position="180"/>
    </location>
</feature>
<protein>
    <recommendedName>
        <fullName evidence="5">Apple domain-containing protein</fullName>
    </recommendedName>
</protein>
<keyword evidence="2" id="KW-0472">Membrane</keyword>
<reference evidence="3 4" key="1">
    <citation type="submission" date="2024-03" db="EMBL/GenBank/DDBJ databases">
        <title>A high-quality draft genome sequence of Diaporthe vaccinii, a causative agent of upright dieback and viscid rot disease in cranberry plants.</title>
        <authorList>
            <person name="Sarrasin M."/>
            <person name="Lang B.F."/>
            <person name="Burger G."/>
        </authorList>
    </citation>
    <scope>NUCLEOTIDE SEQUENCE [LARGE SCALE GENOMIC DNA]</scope>
    <source>
        <strain evidence="3 4">IS7</strain>
    </source>
</reference>
<comment type="caution">
    <text evidence="3">The sequence shown here is derived from an EMBL/GenBank/DDBJ whole genome shotgun (WGS) entry which is preliminary data.</text>
</comment>
<feature type="region of interest" description="Disordered" evidence="1">
    <location>
        <begin position="1"/>
        <end position="83"/>
    </location>
</feature>
<evidence type="ECO:0000313" key="3">
    <source>
        <dbReference type="EMBL" id="KAL2272347.1"/>
    </source>
</evidence>
<feature type="compositionally biased region" description="Basic and acidic residues" evidence="1">
    <location>
        <begin position="8"/>
        <end position="20"/>
    </location>
</feature>
<dbReference type="EMBL" id="JBAWTH010000247">
    <property type="protein sequence ID" value="KAL2272347.1"/>
    <property type="molecule type" value="Genomic_DNA"/>
</dbReference>
<keyword evidence="2" id="KW-1133">Transmembrane helix</keyword>
<accession>A0ABR4DPR0</accession>
<feature type="compositionally biased region" description="Polar residues" evidence="1">
    <location>
        <begin position="151"/>
        <end position="164"/>
    </location>
</feature>
<proteinExistence type="predicted"/>
<gene>
    <name evidence="3" type="ORF">FJTKL_06790</name>
</gene>
<feature type="compositionally biased region" description="Basic and acidic residues" evidence="1">
    <location>
        <begin position="65"/>
        <end position="77"/>
    </location>
</feature>
<dbReference type="Proteomes" id="UP001600888">
    <property type="component" value="Unassembled WGS sequence"/>
</dbReference>
<evidence type="ECO:0000256" key="2">
    <source>
        <dbReference type="SAM" id="Phobius"/>
    </source>
</evidence>
<feature type="transmembrane region" description="Helical" evidence="2">
    <location>
        <begin position="191"/>
        <end position="216"/>
    </location>
</feature>
<keyword evidence="4" id="KW-1185">Reference proteome</keyword>
<evidence type="ECO:0000256" key="1">
    <source>
        <dbReference type="SAM" id="MobiDB-lite"/>
    </source>
</evidence>
<keyword evidence="2" id="KW-0812">Transmembrane</keyword>
<organism evidence="3 4">
    <name type="scientific">Diaporthe vaccinii</name>
    <dbReference type="NCBI Taxonomy" id="105482"/>
    <lineage>
        <taxon>Eukaryota</taxon>
        <taxon>Fungi</taxon>
        <taxon>Dikarya</taxon>
        <taxon>Ascomycota</taxon>
        <taxon>Pezizomycotina</taxon>
        <taxon>Sordariomycetes</taxon>
        <taxon>Sordariomycetidae</taxon>
        <taxon>Diaporthales</taxon>
        <taxon>Diaporthaceae</taxon>
        <taxon>Diaporthe</taxon>
        <taxon>Diaporthe eres species complex</taxon>
    </lineage>
</organism>
<evidence type="ECO:0000313" key="4">
    <source>
        <dbReference type="Proteomes" id="UP001600888"/>
    </source>
</evidence>
<feature type="region of interest" description="Disordered" evidence="1">
    <location>
        <begin position="219"/>
        <end position="238"/>
    </location>
</feature>
<sequence>MAPTSSDQDSHDPGPDEQKVRVQSGSTGAKMAAEVAPQRPSERAAPASDNTTNTNSTSNLNSSTADDRRRQINRDEFSGLQAVEPGLEVSHSHLPEALPPSDPQTQYVEYKAWGERAPPPQAVHPSQNNLAGGGGYPFPGAVSPGGDTAYTPISQPYSKTSSATYHGGHNPFDGEKQQQPSGKRICGLRKMVFWCVLAVAVFVVVAGVAVGVGVGLGTRDDSSSANSTSTATSTHSVPSATATAVASPSASIICPYANRTVYSLESNADKSFLVMCGRDYNSCCGAVDMLTVNTTSFEDCLEHCGSQEGCTAVGWGNYYGVNTCWLKSAWGEPNWSGSWYAAVLTDSI</sequence>
<feature type="compositionally biased region" description="Low complexity" evidence="1">
    <location>
        <begin position="223"/>
        <end position="238"/>
    </location>
</feature>
<name>A0ABR4DPR0_9PEZI</name>
<evidence type="ECO:0008006" key="5">
    <source>
        <dbReference type="Google" id="ProtNLM"/>
    </source>
</evidence>